<dbReference type="EC" id="2.3.2.27" evidence="4"/>
<evidence type="ECO:0000256" key="7">
    <source>
        <dbReference type="ARBA" id="ARBA00022771"/>
    </source>
</evidence>
<gene>
    <name evidence="14" type="ORF">B0J11DRAFT_600526</name>
</gene>
<feature type="domain" description="RING-type" evidence="13">
    <location>
        <begin position="255"/>
        <end position="304"/>
    </location>
</feature>
<dbReference type="GO" id="GO:0008270">
    <property type="term" value="F:zinc ion binding"/>
    <property type="evidence" value="ECO:0007669"/>
    <property type="project" value="UniProtKB-KW"/>
</dbReference>
<feature type="compositionally biased region" description="Polar residues" evidence="12">
    <location>
        <begin position="67"/>
        <end position="80"/>
    </location>
</feature>
<dbReference type="GO" id="GO:0061630">
    <property type="term" value="F:ubiquitin protein ligase activity"/>
    <property type="evidence" value="ECO:0007669"/>
    <property type="project" value="UniProtKB-EC"/>
</dbReference>
<comment type="subcellular location">
    <subcellularLocation>
        <location evidence="2">Endomembrane system</location>
    </subcellularLocation>
</comment>
<feature type="region of interest" description="Disordered" evidence="12">
    <location>
        <begin position="146"/>
        <end position="220"/>
    </location>
</feature>
<dbReference type="PANTHER" id="PTHR12313">
    <property type="entry name" value="E3 UBIQUITIN-PROTEIN LIGASE RNF5-RELATED"/>
    <property type="match status" value="1"/>
</dbReference>
<dbReference type="EMBL" id="JAGMWT010000003">
    <property type="protein sequence ID" value="KAH7132176.1"/>
    <property type="molecule type" value="Genomic_DNA"/>
</dbReference>
<dbReference type="SMART" id="SM00184">
    <property type="entry name" value="RING"/>
    <property type="match status" value="1"/>
</dbReference>
<feature type="compositionally biased region" description="Pro residues" evidence="12">
    <location>
        <begin position="93"/>
        <end position="102"/>
    </location>
</feature>
<dbReference type="InterPro" id="IPR017907">
    <property type="entry name" value="Znf_RING_CS"/>
</dbReference>
<evidence type="ECO:0000259" key="13">
    <source>
        <dbReference type="PROSITE" id="PS50089"/>
    </source>
</evidence>
<evidence type="ECO:0000256" key="3">
    <source>
        <dbReference type="ARBA" id="ARBA00004906"/>
    </source>
</evidence>
<reference evidence="14" key="1">
    <citation type="journal article" date="2021" name="Nat. Commun.">
        <title>Genetic determinants of endophytism in the Arabidopsis root mycobiome.</title>
        <authorList>
            <person name="Mesny F."/>
            <person name="Miyauchi S."/>
            <person name="Thiergart T."/>
            <person name="Pickel B."/>
            <person name="Atanasova L."/>
            <person name="Karlsson M."/>
            <person name="Huettel B."/>
            <person name="Barry K.W."/>
            <person name="Haridas S."/>
            <person name="Chen C."/>
            <person name="Bauer D."/>
            <person name="Andreopoulos W."/>
            <person name="Pangilinan J."/>
            <person name="LaButti K."/>
            <person name="Riley R."/>
            <person name="Lipzen A."/>
            <person name="Clum A."/>
            <person name="Drula E."/>
            <person name="Henrissat B."/>
            <person name="Kohler A."/>
            <person name="Grigoriev I.V."/>
            <person name="Martin F.M."/>
            <person name="Hacquard S."/>
        </authorList>
    </citation>
    <scope>NUCLEOTIDE SEQUENCE</scope>
    <source>
        <strain evidence="14">MPI-CAGE-CH-0243</strain>
    </source>
</reference>
<dbReference type="InterPro" id="IPR013083">
    <property type="entry name" value="Znf_RING/FYVE/PHD"/>
</dbReference>
<dbReference type="SUPFAM" id="SSF57850">
    <property type="entry name" value="RING/U-box"/>
    <property type="match status" value="1"/>
</dbReference>
<name>A0A9P9E911_9PLEO</name>
<dbReference type="PROSITE" id="PS00518">
    <property type="entry name" value="ZF_RING_1"/>
    <property type="match status" value="1"/>
</dbReference>
<keyword evidence="6" id="KW-0479">Metal-binding</keyword>
<evidence type="ECO:0000256" key="8">
    <source>
        <dbReference type="ARBA" id="ARBA00022786"/>
    </source>
</evidence>
<dbReference type="CDD" id="cd16449">
    <property type="entry name" value="RING-HC"/>
    <property type="match status" value="1"/>
</dbReference>
<keyword evidence="10" id="KW-0472">Membrane</keyword>
<protein>
    <recommendedName>
        <fullName evidence="4">RING-type E3 ubiquitin transferase</fullName>
        <ecNumber evidence="4">2.3.2.27</ecNumber>
    </recommendedName>
</protein>
<evidence type="ECO:0000256" key="5">
    <source>
        <dbReference type="ARBA" id="ARBA00022679"/>
    </source>
</evidence>
<evidence type="ECO:0000256" key="10">
    <source>
        <dbReference type="ARBA" id="ARBA00023136"/>
    </source>
</evidence>
<dbReference type="Proteomes" id="UP000700596">
    <property type="component" value="Unassembled WGS sequence"/>
</dbReference>
<accession>A0A9P9E911</accession>
<evidence type="ECO:0000313" key="15">
    <source>
        <dbReference type="Proteomes" id="UP000700596"/>
    </source>
</evidence>
<evidence type="ECO:0000256" key="4">
    <source>
        <dbReference type="ARBA" id="ARBA00012483"/>
    </source>
</evidence>
<keyword evidence="8" id="KW-0833">Ubl conjugation pathway</keyword>
<proteinExistence type="predicted"/>
<comment type="catalytic activity">
    <reaction evidence="1">
        <text>S-ubiquitinyl-[E2 ubiquitin-conjugating enzyme]-L-cysteine + [acceptor protein]-L-lysine = [E2 ubiquitin-conjugating enzyme]-L-cysteine + N(6)-ubiquitinyl-[acceptor protein]-L-lysine.</text>
        <dbReference type="EC" id="2.3.2.27"/>
    </reaction>
</comment>
<evidence type="ECO:0000313" key="14">
    <source>
        <dbReference type="EMBL" id="KAH7132176.1"/>
    </source>
</evidence>
<dbReference type="GO" id="GO:0005783">
    <property type="term" value="C:endoplasmic reticulum"/>
    <property type="evidence" value="ECO:0007669"/>
    <property type="project" value="InterPro"/>
</dbReference>
<organism evidence="14 15">
    <name type="scientific">Dendryphion nanum</name>
    <dbReference type="NCBI Taxonomy" id="256645"/>
    <lineage>
        <taxon>Eukaryota</taxon>
        <taxon>Fungi</taxon>
        <taxon>Dikarya</taxon>
        <taxon>Ascomycota</taxon>
        <taxon>Pezizomycotina</taxon>
        <taxon>Dothideomycetes</taxon>
        <taxon>Pleosporomycetidae</taxon>
        <taxon>Pleosporales</taxon>
        <taxon>Torulaceae</taxon>
        <taxon>Dendryphion</taxon>
    </lineage>
</organism>
<sequence length="340" mass="37313">MSSSDSLNNHNHDHSLHPNPNHHDCIHPDSSTASTASDEPRHHLHPALPHSQPLGRGPGSLLDRILNTPSRTASQRNSPYPSFYFDDAFRLSPSPPPPPPPGTYLDNILNPSETSFLPFGYNSSCFPPLQRGDNLPLLQDSSVWMYPTMPQQPRPPRLPNGYVDLTSESPVVSSAPRRSKPSSPTPGPSAKRTKRADGSSSQKQGSKSPPADIEEIDISDDRVAMRDTLEKQRAEAVKAQQKPEERPTTFNSFTCVICMEIPENITATSCGHLFCHTCLMEALIAGENRAAPGEPKRSQCPVCRKHINRTKQADIIPLSLKKGLLTQPRKNSSISTPKVP</sequence>
<feature type="compositionally biased region" description="Basic and acidic residues" evidence="12">
    <location>
        <begin position="10"/>
        <end position="27"/>
    </location>
</feature>
<keyword evidence="5" id="KW-0808">Transferase</keyword>
<keyword evidence="15" id="KW-1185">Reference proteome</keyword>
<dbReference type="PROSITE" id="PS50089">
    <property type="entry name" value="ZF_RING_2"/>
    <property type="match status" value="1"/>
</dbReference>
<evidence type="ECO:0000256" key="6">
    <source>
        <dbReference type="ARBA" id="ARBA00022723"/>
    </source>
</evidence>
<feature type="region of interest" description="Disordered" evidence="12">
    <location>
        <begin position="1"/>
        <end position="106"/>
    </location>
</feature>
<comment type="caution">
    <text evidence="14">The sequence shown here is derived from an EMBL/GenBank/DDBJ whole genome shotgun (WGS) entry which is preliminary data.</text>
</comment>
<dbReference type="Gene3D" id="3.30.40.10">
    <property type="entry name" value="Zinc/RING finger domain, C3HC4 (zinc finger)"/>
    <property type="match status" value="1"/>
</dbReference>
<dbReference type="OrthoDB" id="6270329at2759"/>
<evidence type="ECO:0000256" key="9">
    <source>
        <dbReference type="ARBA" id="ARBA00022833"/>
    </source>
</evidence>
<dbReference type="InterPro" id="IPR045103">
    <property type="entry name" value="RNF5/RNF185-like"/>
</dbReference>
<evidence type="ECO:0000256" key="12">
    <source>
        <dbReference type="SAM" id="MobiDB-lite"/>
    </source>
</evidence>
<dbReference type="GO" id="GO:0006511">
    <property type="term" value="P:ubiquitin-dependent protein catabolic process"/>
    <property type="evidence" value="ECO:0007669"/>
    <property type="project" value="InterPro"/>
</dbReference>
<dbReference type="AlphaFoldDB" id="A0A9P9E911"/>
<evidence type="ECO:0000256" key="2">
    <source>
        <dbReference type="ARBA" id="ARBA00004308"/>
    </source>
</evidence>
<keyword evidence="7 11" id="KW-0863">Zinc-finger</keyword>
<evidence type="ECO:0000256" key="11">
    <source>
        <dbReference type="PROSITE-ProRule" id="PRU00175"/>
    </source>
</evidence>
<dbReference type="InterPro" id="IPR001841">
    <property type="entry name" value="Znf_RING"/>
</dbReference>
<comment type="pathway">
    <text evidence="3">Protein modification; protein ubiquitination.</text>
</comment>
<feature type="compositionally biased region" description="Low complexity" evidence="12">
    <location>
        <begin position="198"/>
        <end position="210"/>
    </location>
</feature>
<keyword evidence="9" id="KW-0862">Zinc</keyword>
<dbReference type="Pfam" id="PF13920">
    <property type="entry name" value="zf-C3HC4_3"/>
    <property type="match status" value="1"/>
</dbReference>
<feature type="compositionally biased region" description="Low complexity" evidence="12">
    <location>
        <begin position="167"/>
        <end position="176"/>
    </location>
</feature>
<evidence type="ECO:0000256" key="1">
    <source>
        <dbReference type="ARBA" id="ARBA00000900"/>
    </source>
</evidence>